<comment type="caution">
    <text evidence="2">The sequence shown here is derived from an EMBL/GenBank/DDBJ whole genome shotgun (WGS) entry which is preliminary data.</text>
</comment>
<sequence>MSKKVNIILSNTEQVKFVSIVTFWDISLKFSLGKIYLKGIQPDKLPNTAKDSQFEILNITPEIASSYHKLPKSHLKDPYDRMIAWQAIKEKFTLITKDKAFDNFQDCGLKVLW</sequence>
<dbReference type="Gene3D" id="3.40.50.1010">
    <property type="entry name" value="5'-nuclease"/>
    <property type="match status" value="1"/>
</dbReference>
<dbReference type="SUPFAM" id="SSF88723">
    <property type="entry name" value="PIN domain-like"/>
    <property type="match status" value="1"/>
</dbReference>
<dbReference type="InterPro" id="IPR052919">
    <property type="entry name" value="TA_system_RNase"/>
</dbReference>
<gene>
    <name evidence="2" type="ORF">A2164_02695</name>
</gene>
<dbReference type="AlphaFoldDB" id="A0A1F5G4F5"/>
<dbReference type="CDD" id="cd09872">
    <property type="entry name" value="PIN_Sll0205-like"/>
    <property type="match status" value="1"/>
</dbReference>
<evidence type="ECO:0000313" key="3">
    <source>
        <dbReference type="Proteomes" id="UP000176317"/>
    </source>
</evidence>
<dbReference type="PANTHER" id="PTHR36173">
    <property type="entry name" value="RIBONUCLEASE VAPC16-RELATED"/>
    <property type="match status" value="1"/>
</dbReference>
<name>A0A1F5G4F5_9BACT</name>
<protein>
    <recommendedName>
        <fullName evidence="1">PIN domain-containing protein</fullName>
    </recommendedName>
</protein>
<dbReference type="Pfam" id="PF01850">
    <property type="entry name" value="PIN"/>
    <property type="match status" value="1"/>
</dbReference>
<accession>A0A1F5G4F5</accession>
<dbReference type="Proteomes" id="UP000176317">
    <property type="component" value="Unassembled WGS sequence"/>
</dbReference>
<feature type="domain" description="PIN" evidence="1">
    <location>
        <begin position="45"/>
        <end position="104"/>
    </location>
</feature>
<evidence type="ECO:0000313" key="2">
    <source>
        <dbReference type="EMBL" id="OGD86694.1"/>
    </source>
</evidence>
<organism evidence="2 3">
    <name type="scientific">Candidatus Curtissbacteria bacterium RBG_13_35_7</name>
    <dbReference type="NCBI Taxonomy" id="1797705"/>
    <lineage>
        <taxon>Bacteria</taxon>
        <taxon>Candidatus Curtissiibacteriota</taxon>
    </lineage>
</organism>
<dbReference type="InterPro" id="IPR002716">
    <property type="entry name" value="PIN_dom"/>
</dbReference>
<evidence type="ECO:0000259" key="1">
    <source>
        <dbReference type="Pfam" id="PF01850"/>
    </source>
</evidence>
<dbReference type="InterPro" id="IPR029060">
    <property type="entry name" value="PIN-like_dom_sf"/>
</dbReference>
<dbReference type="InterPro" id="IPR041705">
    <property type="entry name" value="PIN_Sll0205"/>
</dbReference>
<dbReference type="EMBL" id="MFAT01000020">
    <property type="protein sequence ID" value="OGD86694.1"/>
    <property type="molecule type" value="Genomic_DNA"/>
</dbReference>
<proteinExistence type="predicted"/>
<dbReference type="PANTHER" id="PTHR36173:SF2">
    <property type="entry name" value="RIBONUCLEASE VAPC16"/>
    <property type="match status" value="1"/>
</dbReference>
<reference evidence="2 3" key="1">
    <citation type="journal article" date="2016" name="Nat. Commun.">
        <title>Thousands of microbial genomes shed light on interconnected biogeochemical processes in an aquifer system.</title>
        <authorList>
            <person name="Anantharaman K."/>
            <person name="Brown C.T."/>
            <person name="Hug L.A."/>
            <person name="Sharon I."/>
            <person name="Castelle C.J."/>
            <person name="Probst A.J."/>
            <person name="Thomas B.C."/>
            <person name="Singh A."/>
            <person name="Wilkins M.J."/>
            <person name="Karaoz U."/>
            <person name="Brodie E.L."/>
            <person name="Williams K.H."/>
            <person name="Hubbard S.S."/>
            <person name="Banfield J.F."/>
        </authorList>
    </citation>
    <scope>NUCLEOTIDE SEQUENCE [LARGE SCALE GENOMIC DNA]</scope>
</reference>